<dbReference type="Proteomes" id="UP000035762">
    <property type="component" value="Unassembled WGS sequence"/>
</dbReference>
<feature type="compositionally biased region" description="Basic and acidic residues" evidence="9">
    <location>
        <begin position="19"/>
        <end position="36"/>
    </location>
</feature>
<evidence type="ECO:0000256" key="9">
    <source>
        <dbReference type="SAM" id="MobiDB-lite"/>
    </source>
</evidence>
<dbReference type="Gene3D" id="1.20.1510.10">
    <property type="entry name" value="Cation efflux protein transmembrane domain"/>
    <property type="match status" value="1"/>
</dbReference>
<keyword evidence="3" id="KW-0813">Transport</keyword>
<evidence type="ECO:0000256" key="2">
    <source>
        <dbReference type="ARBA" id="ARBA00008873"/>
    </source>
</evidence>
<feature type="transmembrane region" description="Helical" evidence="10">
    <location>
        <begin position="213"/>
        <end position="234"/>
    </location>
</feature>
<dbReference type="GO" id="GO:0005886">
    <property type="term" value="C:plasma membrane"/>
    <property type="evidence" value="ECO:0007669"/>
    <property type="project" value="TreeGrafter"/>
</dbReference>
<dbReference type="RefSeq" id="WP_048755568.1">
    <property type="nucleotide sequence ID" value="NZ_CCAZ020000001.1"/>
</dbReference>
<feature type="domain" description="Cation efflux protein transmembrane" evidence="11">
    <location>
        <begin position="52"/>
        <end position="238"/>
    </location>
</feature>
<evidence type="ECO:0000256" key="3">
    <source>
        <dbReference type="ARBA" id="ARBA00022448"/>
    </source>
</evidence>
<evidence type="ECO:0000256" key="8">
    <source>
        <dbReference type="ARBA" id="ARBA00023136"/>
    </source>
</evidence>
<evidence type="ECO:0000256" key="4">
    <source>
        <dbReference type="ARBA" id="ARBA00022692"/>
    </source>
</evidence>
<dbReference type="InterPro" id="IPR058533">
    <property type="entry name" value="Cation_efflux_TM"/>
</dbReference>
<evidence type="ECO:0000256" key="5">
    <source>
        <dbReference type="ARBA" id="ARBA00022906"/>
    </source>
</evidence>
<accession>A0A090MMM7</accession>
<feature type="domain" description="Cation efflux protein cytoplasmic" evidence="12">
    <location>
        <begin position="249"/>
        <end position="319"/>
    </location>
</feature>
<evidence type="ECO:0000259" key="12">
    <source>
        <dbReference type="Pfam" id="PF16916"/>
    </source>
</evidence>
<reference evidence="13 14" key="1">
    <citation type="journal article" date="2014" name="Genome Announc.">
        <title>Genome Sequence of Afipia felis Strain 76713, Isolated in Hospital Water Using an Amoeba Co-Culture Procedure.</title>
        <authorList>
            <person name="Benamar S."/>
            <person name="La Scola B."/>
            <person name="Croce O."/>
        </authorList>
    </citation>
    <scope>NUCLEOTIDE SEQUENCE [LARGE SCALE GENOMIC DNA]</scope>
    <source>
        <strain evidence="13 14">76713</strain>
    </source>
</reference>
<keyword evidence="5" id="KW-0862">Zinc</keyword>
<dbReference type="InterPro" id="IPR036837">
    <property type="entry name" value="Cation_efflux_CTD_sf"/>
</dbReference>
<feature type="compositionally biased region" description="Basic residues" evidence="9">
    <location>
        <begin position="1"/>
        <end position="18"/>
    </location>
</feature>
<keyword evidence="7" id="KW-0406">Ion transport</keyword>
<evidence type="ECO:0000259" key="11">
    <source>
        <dbReference type="Pfam" id="PF01545"/>
    </source>
</evidence>
<feature type="transmembrane region" description="Helical" evidence="10">
    <location>
        <begin position="152"/>
        <end position="173"/>
    </location>
</feature>
<comment type="caution">
    <text evidence="13">The sequence shown here is derived from an EMBL/GenBank/DDBJ whole genome shotgun (WGS) entry which is preliminary data.</text>
</comment>
<dbReference type="NCBIfam" id="TIGR01297">
    <property type="entry name" value="CDF"/>
    <property type="match status" value="1"/>
</dbReference>
<comment type="subcellular location">
    <subcellularLocation>
        <location evidence="1">Membrane</location>
        <topology evidence="1">Multi-pass membrane protein</topology>
    </subcellularLocation>
</comment>
<comment type="similarity">
    <text evidence="2">Belongs to the cation diffusion facilitator (CDF) transporter (TC 2.A.4) family. SLC30A subfamily.</text>
</comment>
<dbReference type="Pfam" id="PF16916">
    <property type="entry name" value="ZT_dimer"/>
    <property type="match status" value="1"/>
</dbReference>
<organism evidence="13 14">
    <name type="scientific">Afipia felis</name>
    <name type="common">Cat scratch disease bacillus</name>
    <dbReference type="NCBI Taxonomy" id="1035"/>
    <lineage>
        <taxon>Bacteria</taxon>
        <taxon>Pseudomonadati</taxon>
        <taxon>Pseudomonadota</taxon>
        <taxon>Alphaproteobacteria</taxon>
        <taxon>Hyphomicrobiales</taxon>
        <taxon>Nitrobacteraceae</taxon>
        <taxon>Afipia</taxon>
    </lineage>
</organism>
<evidence type="ECO:0000313" key="14">
    <source>
        <dbReference type="Proteomes" id="UP000035762"/>
    </source>
</evidence>
<sequence>MSHSHSHSHHGHHHYHAAHAHDHGHAHDDHAHDDHAHHGHHHAPVDFGRAFLIGITLNTAFVGIESLYGYLANSTALLADAGHNLSDVLGLATAWIAAVLSKRAPTARYTYGLRNTSILAALANAVLLLIASGAILLEAVQRLIEPEPVKSLTIIVVAAIGILVNGATAWLFASGQKGDINIRGAYLHMMADAGVSAGVVIAGLIIMQTGWLWIDPLTSLAVVGVIVWSTWSLLRESTAMSLAAVPASIDPAAVRAMLASRPGVSSIHDLHIWPMSTTETALTAHLVTPGGHPGDGFLVETCQLLQEHFRINHSTIQIEISEHSNCALAPDHVI</sequence>
<dbReference type="OrthoDB" id="9809646at2"/>
<evidence type="ECO:0000256" key="6">
    <source>
        <dbReference type="ARBA" id="ARBA00022989"/>
    </source>
</evidence>
<feature type="region of interest" description="Disordered" evidence="9">
    <location>
        <begin position="1"/>
        <end position="41"/>
    </location>
</feature>
<dbReference type="InterPro" id="IPR050681">
    <property type="entry name" value="CDF/SLC30A"/>
</dbReference>
<dbReference type="SUPFAM" id="SSF161111">
    <property type="entry name" value="Cation efflux protein transmembrane domain-like"/>
    <property type="match status" value="1"/>
</dbReference>
<name>A0A090MMM7_AFIFE</name>
<dbReference type="InterPro" id="IPR002524">
    <property type="entry name" value="Cation_efflux"/>
</dbReference>
<keyword evidence="6 10" id="KW-1133">Transmembrane helix</keyword>
<dbReference type="InterPro" id="IPR027470">
    <property type="entry name" value="Cation_efflux_CTD"/>
</dbReference>
<dbReference type="SUPFAM" id="SSF160240">
    <property type="entry name" value="Cation efflux protein cytoplasmic domain-like"/>
    <property type="match status" value="1"/>
</dbReference>
<dbReference type="AlphaFoldDB" id="A0A090MMM7"/>
<feature type="transmembrane region" description="Helical" evidence="10">
    <location>
        <begin position="121"/>
        <end position="140"/>
    </location>
</feature>
<dbReference type="PANTHER" id="PTHR11562:SF17">
    <property type="entry name" value="RE54080P-RELATED"/>
    <property type="match status" value="1"/>
</dbReference>
<feature type="transmembrane region" description="Helical" evidence="10">
    <location>
        <begin position="50"/>
        <end position="71"/>
    </location>
</feature>
<dbReference type="PANTHER" id="PTHR11562">
    <property type="entry name" value="CATION EFFLUX PROTEIN/ ZINC TRANSPORTER"/>
    <property type="match status" value="1"/>
</dbReference>
<dbReference type="EMBL" id="CCAZ020000001">
    <property type="protein sequence ID" value="CEG06904.1"/>
    <property type="molecule type" value="Genomic_DNA"/>
</dbReference>
<dbReference type="GO" id="GO:0005385">
    <property type="term" value="F:zinc ion transmembrane transporter activity"/>
    <property type="evidence" value="ECO:0007669"/>
    <property type="project" value="TreeGrafter"/>
</dbReference>
<evidence type="ECO:0000256" key="10">
    <source>
        <dbReference type="SAM" id="Phobius"/>
    </source>
</evidence>
<evidence type="ECO:0000256" key="7">
    <source>
        <dbReference type="ARBA" id="ARBA00023065"/>
    </source>
</evidence>
<gene>
    <name evidence="13" type="primary">czcD_2</name>
    <name evidence="13" type="ORF">BN961_00282</name>
</gene>
<keyword evidence="4 10" id="KW-0812">Transmembrane</keyword>
<keyword evidence="14" id="KW-1185">Reference proteome</keyword>
<dbReference type="InterPro" id="IPR027469">
    <property type="entry name" value="Cation_efflux_TMD_sf"/>
</dbReference>
<dbReference type="Pfam" id="PF01545">
    <property type="entry name" value="Cation_efflux"/>
    <property type="match status" value="1"/>
</dbReference>
<evidence type="ECO:0000256" key="1">
    <source>
        <dbReference type="ARBA" id="ARBA00004141"/>
    </source>
</evidence>
<protein>
    <submittedName>
        <fullName evidence="13">Cadmium, cobalt and zinc/H(+)-K(+) antiporter</fullName>
    </submittedName>
</protein>
<proteinExistence type="inferred from homology"/>
<feature type="transmembrane region" description="Helical" evidence="10">
    <location>
        <begin position="185"/>
        <end position="207"/>
    </location>
</feature>
<keyword evidence="5" id="KW-0864">Zinc transport</keyword>
<keyword evidence="8 10" id="KW-0472">Membrane</keyword>
<evidence type="ECO:0000313" key="13">
    <source>
        <dbReference type="EMBL" id="CEG06904.1"/>
    </source>
</evidence>